<dbReference type="SUPFAM" id="SSF53187">
    <property type="entry name" value="Zn-dependent exopeptidases"/>
    <property type="match status" value="1"/>
</dbReference>
<feature type="domain" description="MurNAc-LAA" evidence="2">
    <location>
        <begin position="235"/>
        <end position="384"/>
    </location>
</feature>
<dbReference type="EMBL" id="SOHY01000052">
    <property type="protein sequence ID" value="TEU03432.1"/>
    <property type="molecule type" value="Genomic_DNA"/>
</dbReference>
<dbReference type="SMART" id="SM00646">
    <property type="entry name" value="Ami_3"/>
    <property type="match status" value="1"/>
</dbReference>
<evidence type="ECO:0000256" key="1">
    <source>
        <dbReference type="ARBA" id="ARBA00022801"/>
    </source>
</evidence>
<keyword evidence="1" id="KW-0378">Hydrolase</keyword>
<dbReference type="AlphaFoldDB" id="A0A523ZI37"/>
<dbReference type="InterPro" id="IPR050695">
    <property type="entry name" value="N-acetylmuramoyl_amidase_3"/>
</dbReference>
<protein>
    <submittedName>
        <fullName evidence="3">N-acetylmuramoyl-L-alanine amidase</fullName>
    </submittedName>
</protein>
<dbReference type="Proteomes" id="UP000316674">
    <property type="component" value="Unassembled WGS sequence"/>
</dbReference>
<gene>
    <name evidence="3" type="ORF">E3I16_00875</name>
</gene>
<evidence type="ECO:0000313" key="4">
    <source>
        <dbReference type="Proteomes" id="UP000316674"/>
    </source>
</evidence>
<name>A0A523ZI37_UNCAE</name>
<dbReference type="Gene3D" id="3.40.630.40">
    <property type="entry name" value="Zn-dependent exopeptidases"/>
    <property type="match status" value="1"/>
</dbReference>
<proteinExistence type="predicted"/>
<dbReference type="PANTHER" id="PTHR30404:SF0">
    <property type="entry name" value="N-ACETYLMURAMOYL-L-ALANINE AMIDASE AMIC"/>
    <property type="match status" value="1"/>
</dbReference>
<dbReference type="FunFam" id="3.40.630.40:FF:000005">
    <property type="entry name" value="N-acetylmuramoyl-L-alanine amidase (AmiA)"/>
    <property type="match status" value="1"/>
</dbReference>
<comment type="caution">
    <text evidence="3">The sequence shown here is derived from an EMBL/GenBank/DDBJ whole genome shotgun (WGS) entry which is preliminary data.</text>
</comment>
<dbReference type="CDD" id="cd02696">
    <property type="entry name" value="MurNAc-LAA"/>
    <property type="match status" value="1"/>
</dbReference>
<dbReference type="InterPro" id="IPR002508">
    <property type="entry name" value="MurNAc-LAA_cat"/>
</dbReference>
<dbReference type="Pfam" id="PF01520">
    <property type="entry name" value="Amidase_3"/>
    <property type="match status" value="1"/>
</dbReference>
<evidence type="ECO:0000259" key="2">
    <source>
        <dbReference type="SMART" id="SM00646"/>
    </source>
</evidence>
<dbReference type="GO" id="GO:0030288">
    <property type="term" value="C:outer membrane-bounded periplasmic space"/>
    <property type="evidence" value="ECO:0007669"/>
    <property type="project" value="TreeGrafter"/>
</dbReference>
<organism evidence="3 4">
    <name type="scientific">Aerophobetes bacterium</name>
    <dbReference type="NCBI Taxonomy" id="2030807"/>
    <lineage>
        <taxon>Bacteria</taxon>
        <taxon>Candidatus Aerophobota</taxon>
    </lineage>
</organism>
<accession>A0A523ZI37</accession>
<dbReference type="PANTHER" id="PTHR30404">
    <property type="entry name" value="N-ACETYLMURAMOYL-L-ALANINE AMIDASE"/>
    <property type="match status" value="1"/>
</dbReference>
<dbReference type="GO" id="GO:0008745">
    <property type="term" value="F:N-acetylmuramoyl-L-alanine amidase activity"/>
    <property type="evidence" value="ECO:0007669"/>
    <property type="project" value="InterPro"/>
</dbReference>
<reference evidence="3 4" key="1">
    <citation type="submission" date="2019-03" db="EMBL/GenBank/DDBJ databases">
        <title>Metabolic potential of uncultured bacteria and archaea associated with petroleum seepage in deep-sea sediments.</title>
        <authorList>
            <person name="Dong X."/>
            <person name="Hubert C."/>
        </authorList>
    </citation>
    <scope>NUCLEOTIDE SEQUENCE [LARGE SCALE GENOMIC DNA]</scope>
    <source>
        <strain evidence="3">E26_bin6</strain>
    </source>
</reference>
<dbReference type="GO" id="GO:0009253">
    <property type="term" value="P:peptidoglycan catabolic process"/>
    <property type="evidence" value="ECO:0007669"/>
    <property type="project" value="InterPro"/>
</dbReference>
<evidence type="ECO:0000313" key="3">
    <source>
        <dbReference type="EMBL" id="TEU03432.1"/>
    </source>
</evidence>
<sequence length="401" mass="44378">MDKAIRVLLFLFCFLLCAYPTKALQNYEVGNIRYESFSTHTQIIIEKTAQTDCLPARELTSPPRLLINLFPAVLLTLQGRAEVGYEKEIAVGDSFIQAVRLKQEHESVLQVVIDLSITEYTYNISSEEPDSLVIDIRGPRDASDKDLVVDLLKKIELSPSISPASPEQKGKVFKIVLDPGHGGDDPGAVGPSGLKEKDVVLAVAKELASLLEKEPGIEVHLTRDDNSFLYLYRRTEMANQIGGNIFISIHANAAPSRGATGVETFVNSMYAEDKEAALVAARENRPAEPKGISREAEALLWDMVQNKYKSESNDLAHSIQKRLSEASGLEDRGVKKAPFSVLRGAAMPAVLVEIGFISNPWEESKLKKDDFRKKIAQGILDGLRDYLKKIELITQESIVEN</sequence>
<dbReference type="Gene3D" id="2.60.40.3500">
    <property type="match status" value="1"/>
</dbReference>